<protein>
    <recommendedName>
        <fullName evidence="10">G-protein coupled receptors family 1 profile domain-containing protein</fullName>
    </recommendedName>
</protein>
<dbReference type="Pfam" id="PF00001">
    <property type="entry name" value="7tm_1"/>
    <property type="match status" value="1"/>
</dbReference>
<evidence type="ECO:0000256" key="5">
    <source>
        <dbReference type="ARBA" id="ARBA00023136"/>
    </source>
</evidence>
<dbReference type="CDD" id="cd00637">
    <property type="entry name" value="7tm_classA_rhodopsin-like"/>
    <property type="match status" value="2"/>
</dbReference>
<feature type="transmembrane region" description="Helical" evidence="9">
    <location>
        <begin position="247"/>
        <end position="267"/>
    </location>
</feature>
<evidence type="ECO:0000313" key="11">
    <source>
        <dbReference type="EMBL" id="KAK7095425.1"/>
    </source>
</evidence>
<feature type="region of interest" description="Disordered" evidence="8">
    <location>
        <begin position="462"/>
        <end position="598"/>
    </location>
</feature>
<keyword evidence="4 9" id="KW-1133">Transmembrane helix</keyword>
<keyword evidence="7" id="KW-0297">G-protein coupled receptor</keyword>
<comment type="subcellular location">
    <subcellularLocation>
        <location evidence="1">Cell membrane</location>
        <topology evidence="1">Multi-pass membrane protein</topology>
    </subcellularLocation>
</comment>
<evidence type="ECO:0000256" key="3">
    <source>
        <dbReference type="ARBA" id="ARBA00022692"/>
    </source>
</evidence>
<evidence type="ECO:0000256" key="7">
    <source>
        <dbReference type="RuleBase" id="RU000688"/>
    </source>
</evidence>
<feature type="transmembrane region" description="Helical" evidence="9">
    <location>
        <begin position="113"/>
        <end position="131"/>
    </location>
</feature>
<gene>
    <name evidence="11" type="ORF">V1264_006833</name>
</gene>
<dbReference type="InterPro" id="IPR000276">
    <property type="entry name" value="GPCR_Rhodpsn"/>
</dbReference>
<dbReference type="GO" id="GO:0032870">
    <property type="term" value="P:cellular response to hormone stimulus"/>
    <property type="evidence" value="ECO:0007669"/>
    <property type="project" value="TreeGrafter"/>
</dbReference>
<proteinExistence type="inferred from homology"/>
<feature type="compositionally biased region" description="Low complexity" evidence="8">
    <location>
        <begin position="332"/>
        <end position="344"/>
    </location>
</feature>
<dbReference type="SUPFAM" id="SSF81321">
    <property type="entry name" value="Family A G protein-coupled receptor-like"/>
    <property type="match status" value="1"/>
</dbReference>
<name>A0AAN9B048_9CAEN</name>
<evidence type="ECO:0000259" key="10">
    <source>
        <dbReference type="PROSITE" id="PS50262"/>
    </source>
</evidence>
<dbReference type="GO" id="GO:0004930">
    <property type="term" value="F:G protein-coupled receptor activity"/>
    <property type="evidence" value="ECO:0007669"/>
    <property type="project" value="UniProtKB-KW"/>
</dbReference>
<dbReference type="PROSITE" id="PS00237">
    <property type="entry name" value="G_PROTEIN_RECEP_F1_1"/>
    <property type="match status" value="1"/>
</dbReference>
<feature type="compositionally biased region" description="Low complexity" evidence="8">
    <location>
        <begin position="361"/>
        <end position="379"/>
    </location>
</feature>
<organism evidence="11 12">
    <name type="scientific">Littorina saxatilis</name>
    <dbReference type="NCBI Taxonomy" id="31220"/>
    <lineage>
        <taxon>Eukaryota</taxon>
        <taxon>Metazoa</taxon>
        <taxon>Spiralia</taxon>
        <taxon>Lophotrochozoa</taxon>
        <taxon>Mollusca</taxon>
        <taxon>Gastropoda</taxon>
        <taxon>Caenogastropoda</taxon>
        <taxon>Littorinimorpha</taxon>
        <taxon>Littorinoidea</taxon>
        <taxon>Littorinidae</taxon>
        <taxon>Littorina</taxon>
    </lineage>
</organism>
<dbReference type="InterPro" id="IPR017452">
    <property type="entry name" value="GPCR_Rhodpsn_7TM"/>
</dbReference>
<keyword evidence="3 7" id="KW-0812">Transmembrane</keyword>
<feature type="transmembrane region" description="Helical" evidence="9">
    <location>
        <begin position="151"/>
        <end position="172"/>
    </location>
</feature>
<feature type="transmembrane region" description="Helical" evidence="9">
    <location>
        <begin position="193"/>
        <end position="214"/>
    </location>
</feature>
<evidence type="ECO:0000256" key="4">
    <source>
        <dbReference type="ARBA" id="ARBA00022989"/>
    </source>
</evidence>
<dbReference type="PROSITE" id="PS50262">
    <property type="entry name" value="G_PROTEIN_RECEP_F1_2"/>
    <property type="match status" value="1"/>
</dbReference>
<reference evidence="11 12" key="1">
    <citation type="submission" date="2024-02" db="EMBL/GenBank/DDBJ databases">
        <title>Chromosome-scale genome assembly of the rough periwinkle Littorina saxatilis.</title>
        <authorList>
            <person name="De Jode A."/>
            <person name="Faria R."/>
            <person name="Formenti G."/>
            <person name="Sims Y."/>
            <person name="Smith T.P."/>
            <person name="Tracey A."/>
            <person name="Wood J.M.D."/>
            <person name="Zagrodzka Z.B."/>
            <person name="Johannesson K."/>
            <person name="Butlin R.K."/>
            <person name="Leder E.H."/>
        </authorList>
    </citation>
    <scope>NUCLEOTIDE SEQUENCE [LARGE SCALE GENOMIC DNA]</scope>
    <source>
        <strain evidence="11">Snail1</strain>
        <tissue evidence="11">Muscle</tissue>
    </source>
</reference>
<comment type="similarity">
    <text evidence="7">Belongs to the G-protein coupled receptor 1 family.</text>
</comment>
<dbReference type="PRINTS" id="PR00237">
    <property type="entry name" value="GPCRRHODOPSN"/>
</dbReference>
<keyword evidence="2" id="KW-1003">Cell membrane</keyword>
<accession>A0AAN9B048</accession>
<dbReference type="AlphaFoldDB" id="A0AAN9B048"/>
<feature type="transmembrane region" description="Helical" evidence="9">
    <location>
        <begin position="76"/>
        <end position="101"/>
    </location>
</feature>
<dbReference type="GO" id="GO:0005886">
    <property type="term" value="C:plasma membrane"/>
    <property type="evidence" value="ECO:0007669"/>
    <property type="project" value="UniProtKB-SubCell"/>
</dbReference>
<feature type="transmembrane region" description="Helical" evidence="9">
    <location>
        <begin position="608"/>
        <end position="631"/>
    </location>
</feature>
<keyword evidence="6 7" id="KW-0675">Receptor</keyword>
<evidence type="ECO:0000256" key="2">
    <source>
        <dbReference type="ARBA" id="ARBA00022475"/>
    </source>
</evidence>
<evidence type="ECO:0000256" key="9">
    <source>
        <dbReference type="SAM" id="Phobius"/>
    </source>
</evidence>
<keyword evidence="5 9" id="KW-0472">Membrane</keyword>
<dbReference type="PANTHER" id="PTHR24241">
    <property type="entry name" value="NEUROPEPTIDE RECEPTOR-RELATED G-PROTEIN COUPLED RECEPTOR"/>
    <property type="match status" value="1"/>
</dbReference>
<comment type="caution">
    <text evidence="11">The sequence shown here is derived from an EMBL/GenBank/DDBJ whole genome shotgun (WGS) entry which is preliminary data.</text>
</comment>
<feature type="domain" description="G-protein coupled receptors family 1 profile" evidence="10">
    <location>
        <begin position="94"/>
        <end position="667"/>
    </location>
</feature>
<dbReference type="Proteomes" id="UP001374579">
    <property type="component" value="Unassembled WGS sequence"/>
</dbReference>
<sequence>MNMTTEATLSTTSSLRISPDVSDTWDLQTAFSTAMTSLHTMATENVTSSNVSATSWTSVVDVDQFLQQKNDEFTLLVLPAIILLGILSIVGVTGNSMVLYVYNRKLCKGTIRWFVQALAIFDLLSCLVAIPGEIFDMRNNYTFGSSSMCKVLRTVSMFCTVSSGMTLMVVAVERYKRICTPLRKQITPKQAQGVITVCTVAASICAAPACIIYGKQTIPTDNPFINGSDCSTADVFIGTLIPLGFSAFQFLLFMVGAVALVAVYVLIGRRIWSHARFRRAGFHAGAANRRMSFFFNGSECSSPTTEDMVFAFPGNKKAAGEAERSSLCDVKNNQSNNNKAAAHSNDSEAVENNNNKKTEAENNNNKAMSNDDNINNNDVKNVEKDVENNSESAGPGKRVRKTAVYDKPSLDATDEGSEVIAEEAAPGNACLPEETGSRPVSPVDKSLPFVTEDFLREVHAFDTLMPPTPSGDTSFGADRSEDSGNETAPIENHPTPQPEDLTKACDVVMRTRPSTSRQSSRDSRKDNPRETPPTSPTGDVSKAFDDIRRKKPSPPSRQTSRDHRKSGDSSGFRGRYRRRSTQHAQSDHMRRILSRSDSVKSGTRRTTLMLFLITLVYLLSFLPYLVLMVLKALDQDSLSGRGGWSELAHNILLRSYFINSMANPIIYSYCSRTFRAESSKLIHCRCCKRPFVY</sequence>
<dbReference type="PANTHER" id="PTHR24241:SF76">
    <property type="entry name" value="NEUROPEPTIDE SIFAMIDE RECEPTOR"/>
    <property type="match status" value="1"/>
</dbReference>
<evidence type="ECO:0000256" key="1">
    <source>
        <dbReference type="ARBA" id="ARBA00004651"/>
    </source>
</evidence>
<keyword evidence="12" id="KW-1185">Reference proteome</keyword>
<dbReference type="EMBL" id="JBAMIC010000018">
    <property type="protein sequence ID" value="KAK7095425.1"/>
    <property type="molecule type" value="Genomic_DNA"/>
</dbReference>
<evidence type="ECO:0000256" key="8">
    <source>
        <dbReference type="SAM" id="MobiDB-lite"/>
    </source>
</evidence>
<feature type="compositionally biased region" description="Basic and acidic residues" evidence="8">
    <location>
        <begin position="519"/>
        <end position="529"/>
    </location>
</feature>
<dbReference type="GO" id="GO:0042277">
    <property type="term" value="F:peptide binding"/>
    <property type="evidence" value="ECO:0007669"/>
    <property type="project" value="TreeGrafter"/>
</dbReference>
<dbReference type="Gene3D" id="1.20.1070.10">
    <property type="entry name" value="Rhodopsin 7-helix transmembrane proteins"/>
    <property type="match status" value="2"/>
</dbReference>
<evidence type="ECO:0000256" key="6">
    <source>
        <dbReference type="ARBA" id="ARBA00023170"/>
    </source>
</evidence>
<feature type="region of interest" description="Disordered" evidence="8">
    <location>
        <begin position="323"/>
        <end position="414"/>
    </location>
</feature>
<evidence type="ECO:0000313" key="12">
    <source>
        <dbReference type="Proteomes" id="UP001374579"/>
    </source>
</evidence>
<keyword evidence="7" id="KW-0807">Transducer</keyword>